<reference evidence="5" key="1">
    <citation type="submission" date="2016-10" db="EMBL/GenBank/DDBJ databases">
        <authorList>
            <person name="Varghese N."/>
            <person name="Submissions S."/>
        </authorList>
    </citation>
    <scope>NUCLEOTIDE SEQUENCE [LARGE SCALE GENOMIC DNA]</scope>
    <source>
        <strain evidence="5">MPL-11</strain>
    </source>
</reference>
<dbReference type="Pfam" id="PF00494">
    <property type="entry name" value="SQS_PSY"/>
    <property type="match status" value="1"/>
</dbReference>
<organism evidence="4 5">
    <name type="scientific">Carnobacterium viridans</name>
    <dbReference type="NCBI Taxonomy" id="174587"/>
    <lineage>
        <taxon>Bacteria</taxon>
        <taxon>Bacillati</taxon>
        <taxon>Bacillota</taxon>
        <taxon>Bacilli</taxon>
        <taxon>Lactobacillales</taxon>
        <taxon>Carnobacteriaceae</taxon>
        <taxon>Carnobacterium</taxon>
    </lineage>
</organism>
<keyword evidence="5" id="KW-1185">Reference proteome</keyword>
<dbReference type="SFLD" id="SFLDS00005">
    <property type="entry name" value="Isoprenoid_Synthase_Type_I"/>
    <property type="match status" value="1"/>
</dbReference>
<dbReference type="InterPro" id="IPR019845">
    <property type="entry name" value="Squalene/phytoene_synthase_CS"/>
</dbReference>
<accession>A0A1H0Z5E1</accession>
<dbReference type="SFLD" id="SFLDG01018">
    <property type="entry name" value="Squalene/Phytoene_Synthase_Lik"/>
    <property type="match status" value="1"/>
</dbReference>
<evidence type="ECO:0000313" key="4">
    <source>
        <dbReference type="EMBL" id="SDQ22341.1"/>
    </source>
</evidence>
<proteinExistence type="predicted"/>
<name>A0A1H0Z5E1_9LACT</name>
<dbReference type="RefSeq" id="WP_226776579.1">
    <property type="nucleotide sequence ID" value="NZ_CP084916.1"/>
</dbReference>
<dbReference type="SUPFAM" id="SSF48576">
    <property type="entry name" value="Terpenoid synthases"/>
    <property type="match status" value="1"/>
</dbReference>
<dbReference type="GO" id="GO:0051996">
    <property type="term" value="F:squalene synthase [NAD(P)H] activity"/>
    <property type="evidence" value="ECO:0007669"/>
    <property type="project" value="InterPro"/>
</dbReference>
<dbReference type="Proteomes" id="UP000199481">
    <property type="component" value="Unassembled WGS sequence"/>
</dbReference>
<keyword evidence="3" id="KW-0125">Carotenoid biosynthesis</keyword>
<dbReference type="InterPro" id="IPR033904">
    <property type="entry name" value="Trans_IPPS_HH"/>
</dbReference>
<dbReference type="AlphaFoldDB" id="A0A1H0Z5E1"/>
<dbReference type="PANTHER" id="PTHR31480">
    <property type="entry name" value="BIFUNCTIONAL LYCOPENE CYCLASE/PHYTOENE SYNTHASE"/>
    <property type="match status" value="1"/>
</dbReference>
<dbReference type="InterPro" id="IPR002060">
    <property type="entry name" value="Squ/phyt_synthse"/>
</dbReference>
<dbReference type="Gene3D" id="1.10.600.10">
    <property type="entry name" value="Farnesyl Diphosphate Synthase"/>
    <property type="match status" value="1"/>
</dbReference>
<dbReference type="InterPro" id="IPR044843">
    <property type="entry name" value="Trans_IPPS_bact-type"/>
</dbReference>
<dbReference type="InterPro" id="IPR008949">
    <property type="entry name" value="Isoprenoid_synthase_dom_sf"/>
</dbReference>
<dbReference type="EMBL" id="FNJW01000008">
    <property type="protein sequence ID" value="SDQ22341.1"/>
    <property type="molecule type" value="Genomic_DNA"/>
</dbReference>
<comment type="pathway">
    <text evidence="1">Carotenoid biosynthesis.</text>
</comment>
<dbReference type="GO" id="GO:0016117">
    <property type="term" value="P:carotenoid biosynthetic process"/>
    <property type="evidence" value="ECO:0007669"/>
    <property type="project" value="UniProtKB-KW"/>
</dbReference>
<dbReference type="PROSITE" id="PS01045">
    <property type="entry name" value="SQUALEN_PHYTOEN_SYN_2"/>
    <property type="match status" value="1"/>
</dbReference>
<evidence type="ECO:0000256" key="2">
    <source>
        <dbReference type="ARBA" id="ARBA00022679"/>
    </source>
</evidence>
<gene>
    <name evidence="4" type="ORF">SAMN04487752_1319</name>
</gene>
<keyword evidence="2" id="KW-0808">Transferase</keyword>
<evidence type="ECO:0000256" key="3">
    <source>
        <dbReference type="ARBA" id="ARBA00022746"/>
    </source>
</evidence>
<protein>
    <submittedName>
        <fullName evidence="4">Phytoene synthase</fullName>
    </submittedName>
</protein>
<dbReference type="GO" id="GO:0004311">
    <property type="term" value="F:geranylgeranyl diphosphate synthase activity"/>
    <property type="evidence" value="ECO:0007669"/>
    <property type="project" value="InterPro"/>
</dbReference>
<dbReference type="CDD" id="cd00683">
    <property type="entry name" value="Trans_IPPS_HH"/>
    <property type="match status" value="1"/>
</dbReference>
<dbReference type="SFLD" id="SFLDG01212">
    <property type="entry name" value="Phytoene_synthase_like"/>
    <property type="match status" value="1"/>
</dbReference>
<evidence type="ECO:0000256" key="1">
    <source>
        <dbReference type="ARBA" id="ARBA00004829"/>
    </source>
</evidence>
<sequence length="286" mass="33449">MEANRQETIKQDYQYCEEIIKHHSKSFYYAFSQLPKAKAQAIFAIYAFCRKADDSVDLIDTKEEQLLAVANLEKELSLFEQGNPIDHPIWRALTDVFERYDLSVEPFYDQLIGQKMDINFAEPKDLSELETYSYYVAGSVGLMLLPVLASKSHQDLTQLAINLGIAMQLTNILRDIGEDFQKIDRVYLPIAELAAENYTKKDLEHKIINANFIRIWEKIAQRAEYLYDDVEEGFRYFDEDSRLPVKLSSAIYRGLLNAVRKNKYDCFTKRNYVTPLEMQRIYRSIK</sequence>
<evidence type="ECO:0000313" key="5">
    <source>
        <dbReference type="Proteomes" id="UP000199481"/>
    </source>
</evidence>